<protein>
    <submittedName>
        <fullName evidence="5">RegA</fullName>
    </submittedName>
</protein>
<evidence type="ECO:0000313" key="5">
    <source>
        <dbReference type="EMBL" id="ACI29349.1"/>
    </source>
</evidence>
<dbReference type="InterPro" id="IPR018062">
    <property type="entry name" value="HTH_AraC-typ_CS"/>
</dbReference>
<sequence length="276" mass="31636">MNRQSALSNLSIPAKNSLAHNNMLVLKKIRFYNCAIIHLRDAQLLIRTKDGQTLNIPPESLCYVEKNTVMDVALKVLGSGVPYEVYHVDSDVLRCICKVMEPLLLDPQRVNHTRRKIFTCAVDETDTRIFKRLTGSNVPQHRLVYKITYLLSKVNDIESLVYSLSVSTDTTFTEKLKVIIEADLSRSWRLVDLANILHMSEVSIRKKLEKESNNFNALVLDIRMYHAAKLITTSDKHINSIANEVGYTSTSYFIRNFKEFFGITPKQFSLKVKKQP</sequence>
<dbReference type="PANTHER" id="PTHR43280">
    <property type="entry name" value="ARAC-FAMILY TRANSCRIPTIONAL REGULATOR"/>
    <property type="match status" value="1"/>
</dbReference>
<proteinExistence type="predicted"/>
<dbReference type="RefSeq" id="WP_012908079.1">
    <property type="nucleotide sequence ID" value="NZ_CAJTBI010000004.1"/>
</dbReference>
<dbReference type="InterPro" id="IPR018060">
    <property type="entry name" value="HTH_AraC"/>
</dbReference>
<reference evidence="5" key="2">
    <citation type="journal article" date="2008" name="Mol. Microbiol.">
        <title>Bicarbonate-mediated transcriptional activation of divergent operons by the virulence regulatory protein, RegA, from Citrobacter rodentium.</title>
        <authorList>
            <person name="Yang J."/>
            <person name="Hart E."/>
            <person name="Tauschek M."/>
            <person name="Price G.D."/>
            <person name="Hartland E.L."/>
            <person name="Strugnell R.A."/>
            <person name="Robins-Browne R.M."/>
        </authorList>
    </citation>
    <scope>NUCLEOTIDE SEQUENCE</scope>
    <source>
        <strain evidence="5">ICC169</strain>
    </source>
</reference>
<evidence type="ECO:0000259" key="4">
    <source>
        <dbReference type="PROSITE" id="PS01124"/>
    </source>
</evidence>
<dbReference type="EMBL" id="FJ222237">
    <property type="protein sequence ID" value="ACI29349.1"/>
    <property type="molecule type" value="Genomic_DNA"/>
</dbReference>
<evidence type="ECO:0000256" key="2">
    <source>
        <dbReference type="ARBA" id="ARBA00023125"/>
    </source>
</evidence>
<feature type="domain" description="HTH araC/xylS-type" evidence="4">
    <location>
        <begin position="174"/>
        <end position="271"/>
    </location>
</feature>
<dbReference type="GO" id="GO:0043565">
    <property type="term" value="F:sequence-specific DNA binding"/>
    <property type="evidence" value="ECO:0007669"/>
    <property type="project" value="InterPro"/>
</dbReference>
<dbReference type="InterPro" id="IPR009057">
    <property type="entry name" value="Homeodomain-like_sf"/>
</dbReference>
<evidence type="ECO:0000256" key="3">
    <source>
        <dbReference type="ARBA" id="ARBA00023163"/>
    </source>
</evidence>
<dbReference type="GO" id="GO:0003700">
    <property type="term" value="F:DNA-binding transcription factor activity"/>
    <property type="evidence" value="ECO:0007669"/>
    <property type="project" value="InterPro"/>
</dbReference>
<evidence type="ECO:0000256" key="1">
    <source>
        <dbReference type="ARBA" id="ARBA00023015"/>
    </source>
</evidence>
<dbReference type="PROSITE" id="PS01124">
    <property type="entry name" value="HTH_ARAC_FAMILY_2"/>
    <property type="match status" value="1"/>
</dbReference>
<dbReference type="PRINTS" id="PR00032">
    <property type="entry name" value="HTHARAC"/>
</dbReference>
<dbReference type="PANTHER" id="PTHR43280:SF33">
    <property type="entry name" value="HTH-TYPE TRANSCRIPTIONAL REGULATOR APPY-RELATED"/>
    <property type="match status" value="1"/>
</dbReference>
<reference evidence="5" key="1">
    <citation type="journal article" date="2008" name="Infect. Immun.">
        <title>RegA, an AraC-like protein, is a global transcriptional regulator that controls virulence gene expression in Citrobacter rodentium.</title>
        <authorList>
            <person name="Hart E."/>
            <person name="Yang J."/>
            <person name="Tauschek M."/>
            <person name="Kelly M."/>
            <person name="Wakefield M.J."/>
            <person name="Frankel G."/>
            <person name="Hartland E.L."/>
            <person name="Robins-Browne R.M."/>
        </authorList>
    </citation>
    <scope>NUCLEOTIDE SEQUENCE</scope>
    <source>
        <strain evidence="5">ICC169</strain>
    </source>
</reference>
<keyword evidence="3" id="KW-0804">Transcription</keyword>
<gene>
    <name evidence="5" type="primary">regA</name>
</gene>
<name>B6EB34_CITRO</name>
<dbReference type="InterPro" id="IPR020449">
    <property type="entry name" value="Tscrpt_reg_AraC-type_HTH"/>
</dbReference>
<dbReference type="AlphaFoldDB" id="B6EB34"/>
<accession>B6EB34</accession>
<dbReference type="SUPFAM" id="SSF46689">
    <property type="entry name" value="Homeodomain-like"/>
    <property type="match status" value="1"/>
</dbReference>
<keyword evidence="2" id="KW-0238">DNA-binding</keyword>
<keyword evidence="1" id="KW-0805">Transcription regulation</keyword>
<dbReference type="OMA" id="IDMVAPK"/>
<dbReference type="PROSITE" id="PS00041">
    <property type="entry name" value="HTH_ARAC_FAMILY_1"/>
    <property type="match status" value="1"/>
</dbReference>
<dbReference type="Pfam" id="PF12833">
    <property type="entry name" value="HTH_18"/>
    <property type="match status" value="1"/>
</dbReference>
<organism evidence="5">
    <name type="scientific">Citrobacter rodentium</name>
    <dbReference type="NCBI Taxonomy" id="67825"/>
    <lineage>
        <taxon>Bacteria</taxon>
        <taxon>Pseudomonadati</taxon>
        <taxon>Pseudomonadota</taxon>
        <taxon>Gammaproteobacteria</taxon>
        <taxon>Enterobacterales</taxon>
        <taxon>Enterobacteriaceae</taxon>
        <taxon>Citrobacter</taxon>
    </lineage>
</organism>
<dbReference type="Gene3D" id="1.10.10.60">
    <property type="entry name" value="Homeodomain-like"/>
    <property type="match status" value="1"/>
</dbReference>
<dbReference type="SMART" id="SM00342">
    <property type="entry name" value="HTH_ARAC"/>
    <property type="match status" value="1"/>
</dbReference>